<evidence type="ECO:0000313" key="2">
    <source>
        <dbReference type="Proteomes" id="UP000054092"/>
    </source>
</evidence>
<evidence type="ECO:0000313" key="1">
    <source>
        <dbReference type="EMBL" id="KUK80286.1"/>
    </source>
</evidence>
<gene>
    <name evidence="1" type="ORF">XD94_1065</name>
</gene>
<protein>
    <submittedName>
        <fullName evidence="1">Uncharacterized protein</fullName>
    </submittedName>
</protein>
<accession>A0A101HNP9</accession>
<dbReference type="Proteomes" id="UP000054092">
    <property type="component" value="Unassembled WGS sequence"/>
</dbReference>
<organism evidence="1 2">
    <name type="scientific">Mesotoga prima</name>
    <dbReference type="NCBI Taxonomy" id="1184387"/>
    <lineage>
        <taxon>Bacteria</taxon>
        <taxon>Thermotogati</taxon>
        <taxon>Thermotogota</taxon>
        <taxon>Thermotogae</taxon>
        <taxon>Kosmotogales</taxon>
        <taxon>Kosmotogaceae</taxon>
        <taxon>Mesotoga</taxon>
    </lineage>
</organism>
<sequence>MILGIFLKDREASLEGDRFEVKIDKMEAIYAVAALGSEKPRVSFEDYITTADILLKRDEKNMIILEFEEFVPPGRIRELRLISDELTVSVTLEEKETEEIAEGFRDHQPPEEFLSYLKRNMKKSENPLMMANLEQVSS</sequence>
<dbReference type="EMBL" id="LGGP01000178">
    <property type="protein sequence ID" value="KUK80286.1"/>
    <property type="molecule type" value="Genomic_DNA"/>
</dbReference>
<name>A0A101HNP9_9BACT</name>
<reference evidence="2" key="1">
    <citation type="journal article" date="2015" name="MBio">
        <title>Genome-Resolved Metagenomic Analysis Reveals Roles for Candidate Phyla and Other Microbial Community Members in Biogeochemical Transformations in Oil Reservoirs.</title>
        <authorList>
            <person name="Hu P."/>
            <person name="Tom L."/>
            <person name="Singh A."/>
            <person name="Thomas B.C."/>
            <person name="Baker B.J."/>
            <person name="Piceno Y.M."/>
            <person name="Andersen G.L."/>
            <person name="Banfield J.F."/>
        </authorList>
    </citation>
    <scope>NUCLEOTIDE SEQUENCE [LARGE SCALE GENOMIC DNA]</scope>
</reference>
<dbReference type="AlphaFoldDB" id="A0A101HNP9"/>
<dbReference type="PATRIC" id="fig|1184387.3.peg.1488"/>
<proteinExistence type="predicted"/>
<comment type="caution">
    <text evidence="1">The sequence shown here is derived from an EMBL/GenBank/DDBJ whole genome shotgun (WGS) entry which is preliminary data.</text>
</comment>